<evidence type="ECO:0000256" key="1">
    <source>
        <dbReference type="SAM" id="Phobius"/>
    </source>
</evidence>
<comment type="caution">
    <text evidence="3">The sequence shown here is derived from an EMBL/GenBank/DDBJ whole genome shotgun (WGS) entry which is preliminary data.</text>
</comment>
<dbReference type="NCBIfam" id="NF038011">
    <property type="entry name" value="PelF"/>
    <property type="match status" value="1"/>
</dbReference>
<keyword evidence="1" id="KW-0812">Transmembrane</keyword>
<organism evidence="3 4">
    <name type="scientific">Muiribacterium halophilum</name>
    <dbReference type="NCBI Taxonomy" id="2053465"/>
    <lineage>
        <taxon>Bacteria</taxon>
        <taxon>Candidatus Muiribacteriota</taxon>
        <taxon>Candidatus Muiribacteriia</taxon>
        <taxon>Candidatus Muiribacteriales</taxon>
        <taxon>Candidatus Muiribacteriaceae</taxon>
        <taxon>Candidatus Muiribacterium</taxon>
    </lineage>
</organism>
<evidence type="ECO:0000259" key="2">
    <source>
        <dbReference type="Pfam" id="PF11997"/>
    </source>
</evidence>
<gene>
    <name evidence="3" type="ORF">C0601_10800</name>
</gene>
<feature type="transmembrane region" description="Helical" evidence="1">
    <location>
        <begin position="149"/>
        <end position="168"/>
    </location>
</feature>
<dbReference type="PANTHER" id="PTHR12526:SF608">
    <property type="entry name" value="PELF"/>
    <property type="match status" value="1"/>
</dbReference>
<sequence length="493" mass="57155">MVKKTDVCLISEGSYPYIRGGVADWIEKIIQSMPEFDFSLFFIGSTRRQNQKIKYDFPENLKEYKEIFIFDEFKHSDSFFNNNLIKRIDKIICQIIENGKADEKDLSYLIRCFIKNRKCIKSLIVDRRFFRLIEKYAERFAPEKSFIDLYWNLVFILEALLSLIYGAIDIPKARIYHSVSTGYAGMAGVIAKIMNKSDLMLTEHGIYTRERKIDINQTNWIYQDKIKSVFDIKDAMFFKRLWVSFFSVLSRVIYDSSDGIYSITNYNSIIQRQEGASEEKLEVIPNGIDIEPFKECRRERTKIKKVALIGRVVQVKDIMTFIKAAFIVGSYYKDIEFEVLGPYEEDTEYFEICDRFNNTLGFQDRLKFLGRVDLKSNLKEIDLVVLTSISEGLPLVILEAFAAGIPVVSTNIGGCPELIHGNPLWKEDIAIGDAGVICRVMDVNGIAKAIENLIHDNLIYIKYSKAAIKRVEKFYSLKTVSDQYKGEYQKWLV</sequence>
<dbReference type="EMBL" id="PKTG01000122">
    <property type="protein sequence ID" value="PLX16104.1"/>
    <property type="molecule type" value="Genomic_DNA"/>
</dbReference>
<evidence type="ECO:0000313" key="4">
    <source>
        <dbReference type="Proteomes" id="UP000234857"/>
    </source>
</evidence>
<name>A0A2N5ZBY4_MUIH1</name>
<dbReference type="InterPro" id="IPR047691">
    <property type="entry name" value="PelF-like"/>
</dbReference>
<reference evidence="3 4" key="1">
    <citation type="submission" date="2017-11" db="EMBL/GenBank/DDBJ databases">
        <title>Genome-resolved metagenomics identifies genetic mobility, metabolic interactions, and unexpected diversity in perchlorate-reducing communities.</title>
        <authorList>
            <person name="Barnum T.P."/>
            <person name="Figueroa I.A."/>
            <person name="Carlstrom C.I."/>
            <person name="Lucas L.N."/>
            <person name="Engelbrektson A.L."/>
            <person name="Coates J.D."/>
        </authorList>
    </citation>
    <scope>NUCLEOTIDE SEQUENCE [LARGE SCALE GENOMIC DNA]</scope>
    <source>
        <strain evidence="3">BM706</strain>
    </source>
</reference>
<keyword evidence="1" id="KW-0472">Membrane</keyword>
<feature type="domain" description="DUF3492" evidence="2">
    <location>
        <begin position="5"/>
        <end position="279"/>
    </location>
</feature>
<dbReference type="Gene3D" id="3.40.50.2000">
    <property type="entry name" value="Glycogen Phosphorylase B"/>
    <property type="match status" value="2"/>
</dbReference>
<dbReference type="Pfam" id="PF11997">
    <property type="entry name" value="DUF3492"/>
    <property type="match status" value="1"/>
</dbReference>
<protein>
    <recommendedName>
        <fullName evidence="2">DUF3492 domain-containing protein</fullName>
    </recommendedName>
</protein>
<dbReference type="SUPFAM" id="SSF53756">
    <property type="entry name" value="UDP-Glycosyltransferase/glycogen phosphorylase"/>
    <property type="match status" value="1"/>
</dbReference>
<dbReference type="AlphaFoldDB" id="A0A2N5ZBY4"/>
<evidence type="ECO:0000313" key="3">
    <source>
        <dbReference type="EMBL" id="PLX16104.1"/>
    </source>
</evidence>
<dbReference type="Pfam" id="PF13692">
    <property type="entry name" value="Glyco_trans_1_4"/>
    <property type="match status" value="1"/>
</dbReference>
<dbReference type="PANTHER" id="PTHR12526">
    <property type="entry name" value="GLYCOSYLTRANSFERASE"/>
    <property type="match status" value="1"/>
</dbReference>
<dbReference type="InterPro" id="IPR022622">
    <property type="entry name" value="DUF3492"/>
</dbReference>
<accession>A0A2N5ZBY4</accession>
<dbReference type="Proteomes" id="UP000234857">
    <property type="component" value="Unassembled WGS sequence"/>
</dbReference>
<keyword evidence="1" id="KW-1133">Transmembrane helix</keyword>
<proteinExistence type="predicted"/>